<organism evidence="3 4">
    <name type="scientific">Alteromonas sediminis</name>
    <dbReference type="NCBI Taxonomy" id="2259342"/>
    <lineage>
        <taxon>Bacteria</taxon>
        <taxon>Pseudomonadati</taxon>
        <taxon>Pseudomonadota</taxon>
        <taxon>Gammaproteobacteria</taxon>
        <taxon>Alteromonadales</taxon>
        <taxon>Alteromonadaceae</taxon>
        <taxon>Alteromonas/Salinimonas group</taxon>
        <taxon>Alteromonas</taxon>
    </lineage>
</organism>
<dbReference type="RefSeq" id="WP_124028498.1">
    <property type="nucleotide sequence ID" value="NZ_JBHRSN010000007.1"/>
</dbReference>
<feature type="region of interest" description="Disordered" evidence="1">
    <location>
        <begin position="51"/>
        <end position="86"/>
    </location>
</feature>
<sequence>MKLKTTTLACALALGLVATGSVNAENLSQEQANQLLERLKKLEAEVSALRGQLEAKEETEKKKPAPVAKTDDAKKAAPSFNWKGAPEIKDSQGWTVKPRGRALFDAAQLSSVPDSISIPGEGSSSEARRVRLGIQGGMPGGFGYKVEVDFAGGAELTDAVLTYKHDGWKFTFGQHNNFQSLEELTSSNDSSFIERAAFTDAFGFERKLGVSAETKFGPVTVQAGLFTDNLEDLDDGNNALNTDLRAFVSPKVDGMQLHFGGSFHRRDLGESTDNVRYRARPMVHSVDTRFINTDRISGAQKETSYGFEAAMISGRFHAQAEIHNMNVDRTGFEDPSFFGGAFEVGYFLTSDTRQYKGGLFKGVKVGQPVSGGGIGAWQVNLRYDRLDLDDAGINGGTQDGYMASLIWTPINNVRFLLNYGHLKYSNAFDIVSGAPDDFSVNVLGARTQVSF</sequence>
<proteinExistence type="predicted"/>
<evidence type="ECO:0000313" key="3">
    <source>
        <dbReference type="EMBL" id="RPJ65867.1"/>
    </source>
</evidence>
<keyword evidence="2" id="KW-0732">Signal</keyword>
<evidence type="ECO:0000256" key="2">
    <source>
        <dbReference type="SAM" id="SignalP"/>
    </source>
</evidence>
<accession>A0A3N5XXS9</accession>
<evidence type="ECO:0000313" key="4">
    <source>
        <dbReference type="Proteomes" id="UP000275281"/>
    </source>
</evidence>
<feature type="compositionally biased region" description="Basic and acidic residues" evidence="1">
    <location>
        <begin position="53"/>
        <end position="75"/>
    </location>
</feature>
<gene>
    <name evidence="3" type="ORF">DRW07_13730</name>
</gene>
<dbReference type="EMBL" id="RPOK01000004">
    <property type="protein sequence ID" value="RPJ65867.1"/>
    <property type="molecule type" value="Genomic_DNA"/>
</dbReference>
<reference evidence="3 4" key="1">
    <citation type="submission" date="2018-11" db="EMBL/GenBank/DDBJ databases">
        <authorList>
            <person name="Ye M.-Q."/>
            <person name="Du Z.-J."/>
        </authorList>
    </citation>
    <scope>NUCLEOTIDE SEQUENCE [LARGE SCALE GENOMIC DNA]</scope>
    <source>
        <strain evidence="3 4">U0105</strain>
    </source>
</reference>
<dbReference type="Pfam" id="PF07396">
    <property type="entry name" value="Porin_O_P"/>
    <property type="match status" value="1"/>
</dbReference>
<keyword evidence="4" id="KW-1185">Reference proteome</keyword>
<dbReference type="InterPro" id="IPR023614">
    <property type="entry name" value="Porin_dom_sf"/>
</dbReference>
<dbReference type="OrthoDB" id="9807854at2"/>
<feature type="chain" id="PRO_5018218352" evidence="2">
    <location>
        <begin position="25"/>
        <end position="451"/>
    </location>
</feature>
<dbReference type="SUPFAM" id="SSF56935">
    <property type="entry name" value="Porins"/>
    <property type="match status" value="1"/>
</dbReference>
<dbReference type="Proteomes" id="UP000275281">
    <property type="component" value="Unassembled WGS sequence"/>
</dbReference>
<dbReference type="AlphaFoldDB" id="A0A3N5XXS9"/>
<dbReference type="Gene3D" id="2.40.160.10">
    <property type="entry name" value="Porin"/>
    <property type="match status" value="1"/>
</dbReference>
<protein>
    <submittedName>
        <fullName evidence="3">Porin</fullName>
    </submittedName>
</protein>
<evidence type="ECO:0000256" key="1">
    <source>
        <dbReference type="SAM" id="MobiDB-lite"/>
    </source>
</evidence>
<comment type="caution">
    <text evidence="3">The sequence shown here is derived from an EMBL/GenBank/DDBJ whole genome shotgun (WGS) entry which is preliminary data.</text>
</comment>
<dbReference type="InterPro" id="IPR010870">
    <property type="entry name" value="Porin_O/P"/>
</dbReference>
<feature type="signal peptide" evidence="2">
    <location>
        <begin position="1"/>
        <end position="24"/>
    </location>
</feature>
<name>A0A3N5XXS9_9ALTE</name>